<proteinExistence type="predicted"/>
<protein>
    <recommendedName>
        <fullName evidence="1">Gfd2/YDR514C-like C-terminal domain-containing protein</fullName>
    </recommendedName>
</protein>
<evidence type="ECO:0000313" key="3">
    <source>
        <dbReference type="Proteomes" id="UP000243723"/>
    </source>
</evidence>
<dbReference type="OrthoDB" id="3941676at2759"/>
<gene>
    <name evidence="2" type="ORF">B9Z65_8940</name>
</gene>
<dbReference type="PANTHER" id="PTHR28083:SF1">
    <property type="entry name" value="GOOD FOR FULL DBP5 ACTIVITY PROTEIN 2"/>
    <property type="match status" value="1"/>
</dbReference>
<dbReference type="GO" id="GO:0003676">
    <property type="term" value="F:nucleic acid binding"/>
    <property type="evidence" value="ECO:0007669"/>
    <property type="project" value="InterPro"/>
</dbReference>
<evidence type="ECO:0000259" key="1">
    <source>
        <dbReference type="Pfam" id="PF21762"/>
    </source>
</evidence>
<dbReference type="PANTHER" id="PTHR28083">
    <property type="entry name" value="GOOD FOR FULL DBP5 ACTIVITY PROTEIN 2"/>
    <property type="match status" value="1"/>
</dbReference>
<reference evidence="2 3" key="1">
    <citation type="submission" date="2017-05" db="EMBL/GenBank/DDBJ databases">
        <title>Draft genome sequence of Elsinoe australis.</title>
        <authorList>
            <person name="Cheng Q."/>
        </authorList>
    </citation>
    <scope>NUCLEOTIDE SEQUENCE [LARGE SCALE GENOMIC DNA]</scope>
    <source>
        <strain evidence="2 3">NL1</strain>
    </source>
</reference>
<dbReference type="STRING" id="40998.A0A2P7ZYU5"/>
<dbReference type="InterPro" id="IPR012337">
    <property type="entry name" value="RNaseH-like_sf"/>
</dbReference>
<evidence type="ECO:0000313" key="2">
    <source>
        <dbReference type="EMBL" id="PSK53385.1"/>
    </source>
</evidence>
<dbReference type="Pfam" id="PF21762">
    <property type="entry name" value="DEDDh_C"/>
    <property type="match status" value="1"/>
</dbReference>
<sequence length="249" mass="28079">MQWPRSFFPDGSWRVLQRHLGLASRSGKTRAADSTLPAPFSMKDDVVFVSIDIEAWEMNHSQITELGIAVLDTRDIHGIAPGPGGSNWTDTIQSRHFIDSNLTHLVNSVYVEGRPDEFNHGDSEYVPKSAIVRALRSALHHGFDYDGSMQRNVVMVVHDKASERRLVQHLDKKAFCNVRVLFTADTQVYATRDDRRFGLEAIAKAFSVEHECPHNAGNDAVVTLQALVKMVCLRTFESKAFFQRSARLR</sequence>
<dbReference type="Proteomes" id="UP000243723">
    <property type="component" value="Unassembled WGS sequence"/>
</dbReference>
<dbReference type="SUPFAM" id="SSF53098">
    <property type="entry name" value="Ribonuclease H-like"/>
    <property type="match status" value="1"/>
</dbReference>
<feature type="domain" description="Gfd2/YDR514C-like C-terminal" evidence="1">
    <location>
        <begin position="47"/>
        <end position="230"/>
    </location>
</feature>
<dbReference type="InterPro" id="IPR040151">
    <property type="entry name" value="Gfd2/YDR514C-like"/>
</dbReference>
<name>A0A2P7ZYU5_9PEZI</name>
<dbReference type="Gene3D" id="3.30.420.10">
    <property type="entry name" value="Ribonuclease H-like superfamily/Ribonuclease H"/>
    <property type="match status" value="1"/>
</dbReference>
<keyword evidence="3" id="KW-1185">Reference proteome</keyword>
<dbReference type="AlphaFoldDB" id="A0A2P7ZYU5"/>
<comment type="caution">
    <text evidence="2">The sequence shown here is derived from an EMBL/GenBank/DDBJ whole genome shotgun (WGS) entry which is preliminary data.</text>
</comment>
<dbReference type="InterPro" id="IPR048519">
    <property type="entry name" value="Gfd2/YDR514C-like_C"/>
</dbReference>
<accession>A0A2P7ZYU5</accession>
<dbReference type="InterPro" id="IPR036397">
    <property type="entry name" value="RNaseH_sf"/>
</dbReference>
<dbReference type="EMBL" id="NHZQ01000095">
    <property type="protein sequence ID" value="PSK53385.1"/>
    <property type="molecule type" value="Genomic_DNA"/>
</dbReference>
<dbReference type="GO" id="GO:0005634">
    <property type="term" value="C:nucleus"/>
    <property type="evidence" value="ECO:0007669"/>
    <property type="project" value="TreeGrafter"/>
</dbReference>
<organism evidence="2 3">
    <name type="scientific">Elsinoe australis</name>
    <dbReference type="NCBI Taxonomy" id="40998"/>
    <lineage>
        <taxon>Eukaryota</taxon>
        <taxon>Fungi</taxon>
        <taxon>Dikarya</taxon>
        <taxon>Ascomycota</taxon>
        <taxon>Pezizomycotina</taxon>
        <taxon>Dothideomycetes</taxon>
        <taxon>Dothideomycetidae</taxon>
        <taxon>Myriangiales</taxon>
        <taxon>Elsinoaceae</taxon>
        <taxon>Elsinoe</taxon>
    </lineage>
</organism>